<feature type="domain" description="Amino acid transporter transmembrane" evidence="6">
    <location>
        <begin position="58"/>
        <end position="457"/>
    </location>
</feature>
<feature type="transmembrane region" description="Helical" evidence="5">
    <location>
        <begin position="152"/>
        <end position="175"/>
    </location>
</feature>
<keyword evidence="3 5" id="KW-1133">Transmembrane helix</keyword>
<feature type="transmembrane region" description="Helical" evidence="5">
    <location>
        <begin position="87"/>
        <end position="109"/>
    </location>
</feature>
<feature type="transmembrane region" description="Helical" evidence="5">
    <location>
        <begin position="285"/>
        <end position="312"/>
    </location>
</feature>
<organism evidence="7 8">
    <name type="scientific">Chironomus riparius</name>
    <dbReference type="NCBI Taxonomy" id="315576"/>
    <lineage>
        <taxon>Eukaryota</taxon>
        <taxon>Metazoa</taxon>
        <taxon>Ecdysozoa</taxon>
        <taxon>Arthropoda</taxon>
        <taxon>Hexapoda</taxon>
        <taxon>Insecta</taxon>
        <taxon>Pterygota</taxon>
        <taxon>Neoptera</taxon>
        <taxon>Endopterygota</taxon>
        <taxon>Diptera</taxon>
        <taxon>Nematocera</taxon>
        <taxon>Chironomoidea</taxon>
        <taxon>Chironomidae</taxon>
        <taxon>Chironominae</taxon>
        <taxon>Chironomus</taxon>
    </lineage>
</organism>
<evidence type="ECO:0000313" key="8">
    <source>
        <dbReference type="Proteomes" id="UP001153620"/>
    </source>
</evidence>
<gene>
    <name evidence="7" type="ORF">CHIRRI_LOCUS4958</name>
</gene>
<dbReference type="EMBL" id="OU895878">
    <property type="protein sequence ID" value="CAG9802042.1"/>
    <property type="molecule type" value="Genomic_DNA"/>
</dbReference>
<feature type="transmembrane region" description="Helical" evidence="5">
    <location>
        <begin position="332"/>
        <end position="353"/>
    </location>
</feature>
<evidence type="ECO:0000256" key="4">
    <source>
        <dbReference type="ARBA" id="ARBA00023136"/>
    </source>
</evidence>
<keyword evidence="2 5" id="KW-0812">Transmembrane</keyword>
<protein>
    <recommendedName>
        <fullName evidence="6">Amino acid transporter transmembrane domain-containing protein</fullName>
    </recommendedName>
</protein>
<proteinExistence type="predicted"/>
<evidence type="ECO:0000313" key="7">
    <source>
        <dbReference type="EMBL" id="CAG9802042.1"/>
    </source>
</evidence>
<dbReference type="OrthoDB" id="1684102at2759"/>
<dbReference type="Pfam" id="PF01490">
    <property type="entry name" value="Aa_trans"/>
    <property type="match status" value="1"/>
</dbReference>
<feature type="transmembrane region" description="Helical" evidence="5">
    <location>
        <begin position="255"/>
        <end position="273"/>
    </location>
</feature>
<evidence type="ECO:0000256" key="2">
    <source>
        <dbReference type="ARBA" id="ARBA00022692"/>
    </source>
</evidence>
<evidence type="ECO:0000256" key="3">
    <source>
        <dbReference type="ARBA" id="ARBA00022989"/>
    </source>
</evidence>
<feature type="transmembrane region" description="Helical" evidence="5">
    <location>
        <begin position="438"/>
        <end position="461"/>
    </location>
</feature>
<name>A0A9N9WR88_9DIPT</name>
<sequence length="479" mass="52822">MSKSEKNPQNAPAVILPIGLNPEKSGSATEFNSTSKLAYDYDDSYNPFENRETEKANTTTGALIHLLKSSLGTGILAMPNAFNNAGLVFASIMTVIVGLVCTHCVWILVRCSHKICKISKTPVLGFAETAEKVFEYGPNWAKKYSRAARQGVDYALMATYYSTGCVYIVFIANTFHNICNDLLGWEFSVRIYILFVIIPCLFIGQIRNLKLLVPFSGSANVFILVTFGIVLYYIFKEPLDISDKPAIVSWTKWPVFFSTVIFAMEGIGAVMPVENSMKKPQQFLGFPSVLMIAMITVTVMYTVLGFLGYIRFGSEIQGSITLNLPTDEWPAITGQVLIGIAILFTFGLQFYIPMEILLKKIESKIAKGRNIKEITLRTGIIILTGAVGIAVPDLEPVISLVGAVFFSGLGLFVPAFIECVYLSAYEGFGKFNWKLWKNILLMIFSVIALVSGAFVSILDIIETYMGGDEGSGHLTKTHF</sequence>
<reference evidence="7" key="1">
    <citation type="submission" date="2022-01" db="EMBL/GenBank/DDBJ databases">
        <authorList>
            <person name="King R."/>
        </authorList>
    </citation>
    <scope>NUCLEOTIDE SEQUENCE</scope>
</reference>
<feature type="transmembrane region" description="Helical" evidence="5">
    <location>
        <begin position="374"/>
        <end position="391"/>
    </location>
</feature>
<feature type="transmembrane region" description="Helical" evidence="5">
    <location>
        <begin position="211"/>
        <end position="235"/>
    </location>
</feature>
<keyword evidence="4 5" id="KW-0472">Membrane</keyword>
<dbReference type="PANTHER" id="PTHR22950:SF494">
    <property type="entry name" value="GH04538P"/>
    <property type="match status" value="1"/>
</dbReference>
<dbReference type="GO" id="GO:0005774">
    <property type="term" value="C:vacuolar membrane"/>
    <property type="evidence" value="ECO:0007669"/>
    <property type="project" value="TreeGrafter"/>
</dbReference>
<dbReference type="AlphaFoldDB" id="A0A9N9WR88"/>
<feature type="transmembrane region" description="Helical" evidence="5">
    <location>
        <begin position="397"/>
        <end position="417"/>
    </location>
</feature>
<keyword evidence="8" id="KW-1185">Reference proteome</keyword>
<accession>A0A9N9WR88</accession>
<comment type="subcellular location">
    <subcellularLocation>
        <location evidence="1">Membrane</location>
        <topology evidence="1">Multi-pass membrane protein</topology>
    </subcellularLocation>
</comment>
<feature type="transmembrane region" description="Helical" evidence="5">
    <location>
        <begin position="187"/>
        <end position="204"/>
    </location>
</feature>
<dbReference type="InterPro" id="IPR013057">
    <property type="entry name" value="AA_transpt_TM"/>
</dbReference>
<dbReference type="GO" id="GO:0015179">
    <property type="term" value="F:L-amino acid transmembrane transporter activity"/>
    <property type="evidence" value="ECO:0007669"/>
    <property type="project" value="TreeGrafter"/>
</dbReference>
<dbReference type="Proteomes" id="UP001153620">
    <property type="component" value="Chromosome 2"/>
</dbReference>
<evidence type="ECO:0000259" key="6">
    <source>
        <dbReference type="Pfam" id="PF01490"/>
    </source>
</evidence>
<dbReference type="PANTHER" id="PTHR22950">
    <property type="entry name" value="AMINO ACID TRANSPORTER"/>
    <property type="match status" value="1"/>
</dbReference>
<evidence type="ECO:0000256" key="5">
    <source>
        <dbReference type="SAM" id="Phobius"/>
    </source>
</evidence>
<evidence type="ECO:0000256" key="1">
    <source>
        <dbReference type="ARBA" id="ARBA00004141"/>
    </source>
</evidence>
<reference evidence="7" key="2">
    <citation type="submission" date="2022-10" db="EMBL/GenBank/DDBJ databases">
        <authorList>
            <consortium name="ENA_rothamsted_submissions"/>
            <consortium name="culmorum"/>
            <person name="King R."/>
        </authorList>
    </citation>
    <scope>NUCLEOTIDE SEQUENCE</scope>
</reference>